<evidence type="ECO:0000313" key="1">
    <source>
        <dbReference type="EMBL" id="CAA9448007.1"/>
    </source>
</evidence>
<protein>
    <submittedName>
        <fullName evidence="1">Uncharacterized protein</fullName>
    </submittedName>
</protein>
<reference evidence="1" key="1">
    <citation type="submission" date="2020-02" db="EMBL/GenBank/DDBJ databases">
        <authorList>
            <person name="Meier V. D."/>
        </authorList>
    </citation>
    <scope>NUCLEOTIDE SEQUENCE</scope>
    <source>
        <strain evidence="1">AVDCRST_MAG82</strain>
    </source>
</reference>
<dbReference type="AlphaFoldDB" id="A0A6J4QVY8"/>
<accession>A0A6J4QVY8</accession>
<sequence length="170" mass="18135">MSPMQIEPDPTPWTSLGESLAGSFAARARGPLASDFALLDRRGGEIGRLKVNGSEGAGFGAGDLQARIERVTQNRYEMISGGAEEVLTSTGDTSTPEITCLGHPYEARLSLLRNKAEAGPPGGEVAVRITGGLTNRRYDVSFEAGTVSPLPVALFLLYRIVALRREAYRA</sequence>
<proteinExistence type="predicted"/>
<organism evidence="1">
    <name type="scientific">uncultured Rubrobacteraceae bacterium</name>
    <dbReference type="NCBI Taxonomy" id="349277"/>
    <lineage>
        <taxon>Bacteria</taxon>
        <taxon>Bacillati</taxon>
        <taxon>Actinomycetota</taxon>
        <taxon>Rubrobacteria</taxon>
        <taxon>Rubrobacterales</taxon>
        <taxon>Rubrobacteraceae</taxon>
        <taxon>environmental samples</taxon>
    </lineage>
</organism>
<name>A0A6J4QVY8_9ACTN</name>
<dbReference type="EMBL" id="CADCVA010000428">
    <property type="protein sequence ID" value="CAA9448007.1"/>
    <property type="molecule type" value="Genomic_DNA"/>
</dbReference>
<gene>
    <name evidence="1" type="ORF">AVDCRST_MAG82-3520</name>
</gene>